<dbReference type="PANTHER" id="PTHR34631:SF3">
    <property type="entry name" value="ISSOD12 TRANSPOSASE TNPA_ISSOD12"/>
    <property type="match status" value="1"/>
</dbReference>
<accession>C3NM55</accession>
<evidence type="ECO:0008006" key="3">
    <source>
        <dbReference type="Google" id="ProtNLM"/>
    </source>
</evidence>
<dbReference type="AlphaFoldDB" id="C3NM55"/>
<dbReference type="Proteomes" id="UP000006818">
    <property type="component" value="Chromosome"/>
</dbReference>
<gene>
    <name evidence="1" type="ordered locus">YN1551_3240</name>
</gene>
<dbReference type="EMBL" id="CP001404">
    <property type="protein sequence ID" value="ACP49637.1"/>
    <property type="molecule type" value="Genomic_DNA"/>
</dbReference>
<reference evidence="1 2" key="1">
    <citation type="journal article" date="2009" name="Proc. Natl. Acad. Sci. U.S.A.">
        <title>Biogeography of the Sulfolobus islandicus pan-genome.</title>
        <authorList>
            <person name="Reno M.L."/>
            <person name="Held N.L."/>
            <person name="Fields C.J."/>
            <person name="Burke P.V."/>
            <person name="Whitaker R.J."/>
        </authorList>
    </citation>
    <scope>NUCLEOTIDE SEQUENCE [LARGE SCALE GENOMIC DNA]</scope>
    <source>
        <strain evidence="2">Y.N.15.51 / Yellowstone #2</strain>
    </source>
</reference>
<organism evidence="1 2">
    <name type="scientific">Saccharolobus islandicus (strain Y.N.15.51 / Yellowstone #2)</name>
    <name type="common">Sulfolobus islandicus</name>
    <dbReference type="NCBI Taxonomy" id="419942"/>
    <lineage>
        <taxon>Archaea</taxon>
        <taxon>Thermoproteota</taxon>
        <taxon>Thermoprotei</taxon>
        <taxon>Sulfolobales</taxon>
        <taxon>Sulfolobaceae</taxon>
        <taxon>Saccharolobus</taxon>
    </lineage>
</organism>
<proteinExistence type="predicted"/>
<dbReference type="PANTHER" id="PTHR34631">
    <property type="match status" value="1"/>
</dbReference>
<evidence type="ECO:0000313" key="1">
    <source>
        <dbReference type="EMBL" id="ACP49637.1"/>
    </source>
</evidence>
<dbReference type="KEGG" id="sin:YN1551_3240"/>
<evidence type="ECO:0000313" key="2">
    <source>
        <dbReference type="Proteomes" id="UP000006818"/>
    </source>
</evidence>
<sequence>MGYNRWREEKGYGVRWRIESLFSAVKRTFGESVRATRHYMLTPLTNLWG</sequence>
<dbReference type="HOGENOM" id="CLU_3264004_0_0_2"/>
<protein>
    <recommendedName>
        <fullName evidence="3">Transposase ISC1058</fullName>
    </recommendedName>
</protein>
<dbReference type="InterPro" id="IPR053172">
    <property type="entry name" value="Tn903_transposase"/>
</dbReference>
<name>C3NM55_SACI1</name>